<name>A0A5D2HFI9_GOSDA</name>
<keyword evidence="2" id="KW-1185">Reference proteome</keyword>
<gene>
    <name evidence="1" type="ORF">ES288_A02G163200v1</name>
</gene>
<dbReference type="Proteomes" id="UP000323506">
    <property type="component" value="Chromosome A02"/>
</dbReference>
<protein>
    <submittedName>
        <fullName evidence="1">Uncharacterized protein</fullName>
    </submittedName>
</protein>
<dbReference type="EMBL" id="CM017689">
    <property type="protein sequence ID" value="TYH28680.1"/>
    <property type="molecule type" value="Genomic_DNA"/>
</dbReference>
<proteinExistence type="predicted"/>
<organism evidence="1 2">
    <name type="scientific">Gossypium darwinii</name>
    <name type="common">Darwin's cotton</name>
    <name type="synonym">Gossypium barbadense var. darwinii</name>
    <dbReference type="NCBI Taxonomy" id="34276"/>
    <lineage>
        <taxon>Eukaryota</taxon>
        <taxon>Viridiplantae</taxon>
        <taxon>Streptophyta</taxon>
        <taxon>Embryophyta</taxon>
        <taxon>Tracheophyta</taxon>
        <taxon>Spermatophyta</taxon>
        <taxon>Magnoliopsida</taxon>
        <taxon>eudicotyledons</taxon>
        <taxon>Gunneridae</taxon>
        <taxon>Pentapetalae</taxon>
        <taxon>rosids</taxon>
        <taxon>malvids</taxon>
        <taxon>Malvales</taxon>
        <taxon>Malvaceae</taxon>
        <taxon>Malvoideae</taxon>
        <taxon>Gossypium</taxon>
    </lineage>
</organism>
<reference evidence="1 2" key="1">
    <citation type="submission" date="2019-06" db="EMBL/GenBank/DDBJ databases">
        <title>WGS assembly of Gossypium darwinii.</title>
        <authorList>
            <person name="Chen Z.J."/>
            <person name="Sreedasyam A."/>
            <person name="Ando A."/>
            <person name="Song Q."/>
            <person name="De L."/>
            <person name="Hulse-Kemp A."/>
            <person name="Ding M."/>
            <person name="Ye W."/>
            <person name="Kirkbride R."/>
            <person name="Jenkins J."/>
            <person name="Plott C."/>
            <person name="Lovell J."/>
            <person name="Lin Y.-M."/>
            <person name="Vaughn R."/>
            <person name="Liu B."/>
            <person name="Li W."/>
            <person name="Simpson S."/>
            <person name="Scheffler B."/>
            <person name="Saski C."/>
            <person name="Grover C."/>
            <person name="Hu G."/>
            <person name="Conover J."/>
            <person name="Carlson J."/>
            <person name="Shu S."/>
            <person name="Boston L."/>
            <person name="Williams M."/>
            <person name="Peterson D."/>
            <person name="Mcgee K."/>
            <person name="Jones D."/>
            <person name="Wendel J."/>
            <person name="Stelly D."/>
            <person name="Grimwood J."/>
            <person name="Schmutz J."/>
        </authorList>
    </citation>
    <scope>NUCLEOTIDE SEQUENCE [LARGE SCALE GENOMIC DNA]</scope>
    <source>
        <strain evidence="1">1808015.09</strain>
    </source>
</reference>
<sequence length="77" mass="9297">MKKCDREYREMLRMSPVSRWSLNYRLKDLIDIVIQTNVVTKFALECGKDTMDELSLTTYFNEKKKEKEKHNWGHGRI</sequence>
<evidence type="ECO:0000313" key="1">
    <source>
        <dbReference type="EMBL" id="TYH28680.1"/>
    </source>
</evidence>
<dbReference type="AlphaFoldDB" id="A0A5D2HFI9"/>
<accession>A0A5D2HFI9</accession>
<evidence type="ECO:0000313" key="2">
    <source>
        <dbReference type="Proteomes" id="UP000323506"/>
    </source>
</evidence>